<organism evidence="1 2">
    <name type="scientific">Metabacillus niabensis</name>
    <dbReference type="NCBI Taxonomy" id="324854"/>
    <lineage>
        <taxon>Bacteria</taxon>
        <taxon>Bacillati</taxon>
        <taxon>Bacillota</taxon>
        <taxon>Bacilli</taxon>
        <taxon>Bacillales</taxon>
        <taxon>Bacillaceae</taxon>
        <taxon>Metabacillus</taxon>
    </lineage>
</organism>
<protein>
    <submittedName>
        <fullName evidence="1">Uncharacterized protein</fullName>
    </submittedName>
</protein>
<dbReference type="Proteomes" id="UP001232245">
    <property type="component" value="Unassembled WGS sequence"/>
</dbReference>
<evidence type="ECO:0000313" key="1">
    <source>
        <dbReference type="EMBL" id="MDQ0228441.1"/>
    </source>
</evidence>
<gene>
    <name evidence="1" type="ORF">J2S02_004824</name>
</gene>
<keyword evidence="2" id="KW-1185">Reference proteome</keyword>
<accession>A0ABT9Z9D9</accession>
<reference evidence="1 2" key="1">
    <citation type="submission" date="2023-07" db="EMBL/GenBank/DDBJ databases">
        <title>Genomic Encyclopedia of Type Strains, Phase IV (KMG-IV): sequencing the most valuable type-strain genomes for metagenomic binning, comparative biology and taxonomic classification.</title>
        <authorList>
            <person name="Goeker M."/>
        </authorList>
    </citation>
    <scope>NUCLEOTIDE SEQUENCE [LARGE SCALE GENOMIC DNA]</scope>
    <source>
        <strain evidence="1 2">DSM 17723</strain>
    </source>
</reference>
<proteinExistence type="predicted"/>
<comment type="caution">
    <text evidence="1">The sequence shown here is derived from an EMBL/GenBank/DDBJ whole genome shotgun (WGS) entry which is preliminary data.</text>
</comment>
<sequence>MRIQELRDPRQKIYIALLELNLSWSKREVGKFQKKWHEGDSIIELADYFYRPVDEIALLIIDLAHYGYLLPRSNGLNSSKEQSIQKKFKSSRNRYYESLVDFDFCWDEKEVSEFIRLWTSNLSILEIAKHFDRHVIDVAILIIDQTRKDKIFPRKHGLFGKDGEMSEIITKRAS</sequence>
<name>A0ABT9Z9D9_9BACI</name>
<dbReference type="EMBL" id="JAUSTZ010000021">
    <property type="protein sequence ID" value="MDQ0228441.1"/>
    <property type="molecule type" value="Genomic_DNA"/>
</dbReference>
<evidence type="ECO:0000313" key="2">
    <source>
        <dbReference type="Proteomes" id="UP001232245"/>
    </source>
</evidence>
<dbReference type="RefSeq" id="WP_174880905.1">
    <property type="nucleotide sequence ID" value="NZ_CADEPK010000283.1"/>
</dbReference>